<dbReference type="Proteomes" id="UP000663845">
    <property type="component" value="Unassembled WGS sequence"/>
</dbReference>
<name>A0A814BBE2_9BILA</name>
<sequence>MDEVKKKMISTSTDMQDENIHESLFNLKRLKDGYASIVDKLGYGKFKPYLQRLFHSVEIMLVHEVTEFKKIDAKYQDMVRQCHIYEKTLTMLKENNCCELSSFSGKWSNISFRNLSIEIRLNAGINQIGAN</sequence>
<organism evidence="1 2">
    <name type="scientific">Adineta steineri</name>
    <dbReference type="NCBI Taxonomy" id="433720"/>
    <lineage>
        <taxon>Eukaryota</taxon>
        <taxon>Metazoa</taxon>
        <taxon>Spiralia</taxon>
        <taxon>Gnathifera</taxon>
        <taxon>Rotifera</taxon>
        <taxon>Eurotatoria</taxon>
        <taxon>Bdelloidea</taxon>
        <taxon>Adinetida</taxon>
        <taxon>Adinetidae</taxon>
        <taxon>Adineta</taxon>
    </lineage>
</organism>
<evidence type="ECO:0000313" key="2">
    <source>
        <dbReference type="Proteomes" id="UP000663845"/>
    </source>
</evidence>
<gene>
    <name evidence="1" type="ORF">JYZ213_LOCUS11868</name>
</gene>
<accession>A0A814BBE2</accession>
<dbReference type="AlphaFoldDB" id="A0A814BBE2"/>
<evidence type="ECO:0000313" key="1">
    <source>
        <dbReference type="EMBL" id="CAF0925592.1"/>
    </source>
</evidence>
<reference evidence="1" key="1">
    <citation type="submission" date="2021-02" db="EMBL/GenBank/DDBJ databases">
        <authorList>
            <person name="Nowell W R."/>
        </authorList>
    </citation>
    <scope>NUCLEOTIDE SEQUENCE</scope>
</reference>
<comment type="caution">
    <text evidence="1">The sequence shown here is derived from an EMBL/GenBank/DDBJ whole genome shotgun (WGS) entry which is preliminary data.</text>
</comment>
<protein>
    <submittedName>
        <fullName evidence="1">Uncharacterized protein</fullName>
    </submittedName>
</protein>
<proteinExistence type="predicted"/>
<dbReference type="EMBL" id="CAJNOG010000090">
    <property type="protein sequence ID" value="CAF0925592.1"/>
    <property type="molecule type" value="Genomic_DNA"/>
</dbReference>